<proteinExistence type="predicted"/>
<reference evidence="2" key="1">
    <citation type="submission" date="2020-03" db="EMBL/GenBank/DDBJ databases">
        <title>The deep terrestrial virosphere.</title>
        <authorList>
            <person name="Holmfeldt K."/>
            <person name="Nilsson E."/>
            <person name="Simone D."/>
            <person name="Lopez-Fernandez M."/>
            <person name="Wu X."/>
            <person name="de Brujin I."/>
            <person name="Lundin D."/>
            <person name="Andersson A."/>
            <person name="Bertilsson S."/>
            <person name="Dopson M."/>
        </authorList>
    </citation>
    <scope>NUCLEOTIDE SEQUENCE</scope>
    <source>
        <strain evidence="2">MM415B03915</strain>
    </source>
</reference>
<dbReference type="AlphaFoldDB" id="A0A6M3LG59"/>
<evidence type="ECO:0000256" key="1">
    <source>
        <dbReference type="SAM" id="Phobius"/>
    </source>
</evidence>
<organism evidence="2">
    <name type="scientific">viral metagenome</name>
    <dbReference type="NCBI Taxonomy" id="1070528"/>
    <lineage>
        <taxon>unclassified sequences</taxon>
        <taxon>metagenomes</taxon>
        <taxon>organismal metagenomes</taxon>
    </lineage>
</organism>
<sequence length="82" mass="8604">MNYGRNSGIGFFGVVGIVLLIAIAVAACFALGAWLVMLAWGGVAGIFGFMTITYVQALSVELALWIISGVLKGVSYTKKSDD</sequence>
<name>A0A6M3LG59_9ZZZZ</name>
<feature type="transmembrane region" description="Helical" evidence="1">
    <location>
        <begin position="46"/>
        <end position="71"/>
    </location>
</feature>
<keyword evidence="1" id="KW-1133">Transmembrane helix</keyword>
<keyword evidence="1" id="KW-0472">Membrane</keyword>
<evidence type="ECO:0000313" key="2">
    <source>
        <dbReference type="EMBL" id="QJA94237.1"/>
    </source>
</evidence>
<keyword evidence="1" id="KW-0812">Transmembrane</keyword>
<feature type="transmembrane region" description="Helical" evidence="1">
    <location>
        <begin position="12"/>
        <end position="40"/>
    </location>
</feature>
<gene>
    <name evidence="2" type="ORF">MM415B03915_0001</name>
</gene>
<dbReference type="EMBL" id="MT143215">
    <property type="protein sequence ID" value="QJA94237.1"/>
    <property type="molecule type" value="Genomic_DNA"/>
</dbReference>
<accession>A0A6M3LG59</accession>
<protein>
    <submittedName>
        <fullName evidence="2">Uncharacterized protein</fullName>
    </submittedName>
</protein>
<dbReference type="PROSITE" id="PS51257">
    <property type="entry name" value="PROKAR_LIPOPROTEIN"/>
    <property type="match status" value="1"/>
</dbReference>